<feature type="compositionally biased region" description="Pro residues" evidence="1">
    <location>
        <begin position="17"/>
        <end position="30"/>
    </location>
</feature>
<feature type="compositionally biased region" description="Pro residues" evidence="1">
    <location>
        <begin position="55"/>
        <end position="67"/>
    </location>
</feature>
<reference evidence="2 3" key="1">
    <citation type="submission" date="2020-08" db="EMBL/GenBank/DDBJ databases">
        <title>Genomic Encyclopedia of Type Strains, Phase IV (KMG-IV): sequencing the most valuable type-strain genomes for metagenomic binning, comparative biology and taxonomic classification.</title>
        <authorList>
            <person name="Goeker M."/>
        </authorList>
    </citation>
    <scope>NUCLEOTIDE SEQUENCE [LARGE SCALE GENOMIC DNA]</scope>
    <source>
        <strain evidence="2 3">YIM 65646</strain>
    </source>
</reference>
<protein>
    <recommendedName>
        <fullName evidence="4">Peptidase MA-like domain-containing protein</fullName>
    </recommendedName>
</protein>
<name>A0A841FR58_9ACTN</name>
<dbReference type="AlphaFoldDB" id="A0A841FR58"/>
<feature type="compositionally biased region" description="Pro residues" evidence="1">
    <location>
        <begin position="1"/>
        <end position="10"/>
    </location>
</feature>
<feature type="compositionally biased region" description="Low complexity" evidence="1">
    <location>
        <begin position="45"/>
        <end position="54"/>
    </location>
</feature>
<feature type="compositionally biased region" description="Low complexity" evidence="1">
    <location>
        <begin position="91"/>
        <end position="101"/>
    </location>
</feature>
<dbReference type="RefSeq" id="WP_184789095.1">
    <property type="nucleotide sequence ID" value="NZ_BONT01000046.1"/>
</dbReference>
<evidence type="ECO:0008006" key="4">
    <source>
        <dbReference type="Google" id="ProtNLM"/>
    </source>
</evidence>
<evidence type="ECO:0000256" key="1">
    <source>
        <dbReference type="SAM" id="MobiDB-lite"/>
    </source>
</evidence>
<sequence>MNSEPTPPPSWQSHPYGLPPSGQPTPPQQPPGAQEPTQPPPYRQQPPAYGAPQQPQQPQPQPPPQPSSPWSSPSTPTTYGRPAGEAQPARPSWGPSAPSAYGPGGTPPGFPQPQPQPPTPLSYPPYPGAPPAGMTAQGPYWMPGSPPPPKSPWPRRIGLLVLVAVLGAASVITGAFIGRSGVSLTEAIEPVPPRPSASAPDSEWEEYVSAAALAALNRQSSALLSGDEQGWLALYDSEDADLVDRMKERYDSLKALEVTNWTYKLDGKADARGGSGGEDRSFDIDLVVGYCFGSNDPPNCAPTDVVIPTEWSSSTAGLLITEVDESSPNQAGPRPFEVSDLAVKSGPRVLVAAPPQYENRLNQALEVAEAAAENADKYAHWAEVDRYVVFLAGEDEFAEWYGTGDIGQNVVGFALPLGTVDDNGDWKQTGIEVVMHVERLGNRDEFNSTMRHEFGHVVTLLGTSDVEPQPEDWFLNEGIAEYIDHGDQPVSSYPRLSNVKDYLSTIRWNGELVAPTATDDGLAGSGKYGLAFLAVRYIIDTYGIDKFYEFFETVARNGEEADAASQTSFGESWPNVLAKVEDFVKSTV</sequence>
<accession>A0A841FR58</accession>
<organism evidence="2 3">
    <name type="scientific">Phytomonospora endophytica</name>
    <dbReference type="NCBI Taxonomy" id="714109"/>
    <lineage>
        <taxon>Bacteria</taxon>
        <taxon>Bacillati</taxon>
        <taxon>Actinomycetota</taxon>
        <taxon>Actinomycetes</taxon>
        <taxon>Micromonosporales</taxon>
        <taxon>Micromonosporaceae</taxon>
        <taxon>Phytomonospora</taxon>
    </lineage>
</organism>
<feature type="region of interest" description="Disordered" evidence="1">
    <location>
        <begin position="1"/>
        <end position="131"/>
    </location>
</feature>
<dbReference type="EMBL" id="JACHGT010000008">
    <property type="protein sequence ID" value="MBB6036268.1"/>
    <property type="molecule type" value="Genomic_DNA"/>
</dbReference>
<comment type="caution">
    <text evidence="2">The sequence shown here is derived from an EMBL/GenBank/DDBJ whole genome shotgun (WGS) entry which is preliminary data.</text>
</comment>
<gene>
    <name evidence="2" type="ORF">HNR73_004136</name>
</gene>
<keyword evidence="3" id="KW-1185">Reference proteome</keyword>
<dbReference type="Proteomes" id="UP000548476">
    <property type="component" value="Unassembled WGS sequence"/>
</dbReference>
<evidence type="ECO:0000313" key="2">
    <source>
        <dbReference type="EMBL" id="MBB6036268.1"/>
    </source>
</evidence>
<proteinExistence type="predicted"/>
<feature type="compositionally biased region" description="Pro residues" evidence="1">
    <location>
        <begin position="105"/>
        <end position="130"/>
    </location>
</feature>
<evidence type="ECO:0000313" key="3">
    <source>
        <dbReference type="Proteomes" id="UP000548476"/>
    </source>
</evidence>